<feature type="compositionally biased region" description="Polar residues" evidence="1">
    <location>
        <begin position="1544"/>
        <end position="1571"/>
    </location>
</feature>
<feature type="region of interest" description="Disordered" evidence="1">
    <location>
        <begin position="1534"/>
        <end position="1603"/>
    </location>
</feature>
<evidence type="ECO:0000313" key="3">
    <source>
        <dbReference type="Proteomes" id="UP000001548"/>
    </source>
</evidence>
<feature type="region of interest" description="Disordered" evidence="1">
    <location>
        <begin position="1121"/>
        <end position="1145"/>
    </location>
</feature>
<feature type="region of interest" description="Disordered" evidence="1">
    <location>
        <begin position="71"/>
        <end position="112"/>
    </location>
</feature>
<proteinExistence type="predicted"/>
<feature type="region of interest" description="Disordered" evidence="1">
    <location>
        <begin position="23"/>
        <end position="48"/>
    </location>
</feature>
<feature type="compositionally biased region" description="Polar residues" evidence="1">
    <location>
        <begin position="850"/>
        <end position="861"/>
    </location>
</feature>
<feature type="compositionally biased region" description="Basic and acidic residues" evidence="1">
    <location>
        <begin position="1941"/>
        <end position="1960"/>
    </location>
</feature>
<comment type="caution">
    <text evidence="2">The sequence shown here is derived from an EMBL/GenBank/DDBJ whole genome shotgun (WGS) entry which is preliminary data.</text>
</comment>
<dbReference type="Proteomes" id="UP000001548">
    <property type="component" value="Unassembled WGS sequence"/>
</dbReference>
<feature type="compositionally biased region" description="Basic and acidic residues" evidence="1">
    <location>
        <begin position="1576"/>
        <end position="1585"/>
    </location>
</feature>
<feature type="compositionally biased region" description="Polar residues" evidence="1">
    <location>
        <begin position="536"/>
        <end position="545"/>
    </location>
</feature>
<dbReference type="EMBL" id="AACB03000004">
    <property type="protein sequence ID" value="KAE8302153.1"/>
    <property type="molecule type" value="Genomic_DNA"/>
</dbReference>
<gene>
    <name evidence="2" type="ORF">GL50803_0028635</name>
</gene>
<feature type="region of interest" description="Disordered" evidence="1">
    <location>
        <begin position="566"/>
        <end position="589"/>
    </location>
</feature>
<evidence type="ECO:0000256" key="1">
    <source>
        <dbReference type="SAM" id="MobiDB-lite"/>
    </source>
</evidence>
<feature type="region of interest" description="Disordered" evidence="1">
    <location>
        <begin position="923"/>
        <end position="947"/>
    </location>
</feature>
<feature type="region of interest" description="Disordered" evidence="1">
    <location>
        <begin position="511"/>
        <end position="545"/>
    </location>
</feature>
<organism evidence="2 3">
    <name type="scientific">Giardia intestinalis (strain ATCC 50803 / WB clone C6)</name>
    <name type="common">Giardia lamblia</name>
    <dbReference type="NCBI Taxonomy" id="184922"/>
    <lineage>
        <taxon>Eukaryota</taxon>
        <taxon>Metamonada</taxon>
        <taxon>Diplomonadida</taxon>
        <taxon>Hexamitidae</taxon>
        <taxon>Giardiinae</taxon>
        <taxon>Giardia</taxon>
    </lineage>
</organism>
<feature type="region of interest" description="Disordered" evidence="1">
    <location>
        <begin position="839"/>
        <end position="874"/>
    </location>
</feature>
<feature type="compositionally biased region" description="Basic residues" evidence="1">
    <location>
        <begin position="76"/>
        <end position="87"/>
    </location>
</feature>
<dbReference type="SMR" id="D3KH81"/>
<dbReference type="OMA" id="CYFTEPE"/>
<evidence type="ECO:0000313" key="2">
    <source>
        <dbReference type="EMBL" id="KAE8302153.1"/>
    </source>
</evidence>
<dbReference type="VEuPathDB" id="GiardiaDB:GL50803_28635"/>
<protein>
    <submittedName>
        <fullName evidence="2">Uncharacterized protein</fullName>
    </submittedName>
</protein>
<dbReference type="HOGENOM" id="CLU_232864_0_0_1"/>
<keyword evidence="3" id="KW-1185">Reference proteome</keyword>
<feature type="region of interest" description="Disordered" evidence="1">
    <location>
        <begin position="2005"/>
        <end position="2035"/>
    </location>
</feature>
<feature type="region of interest" description="Disordered" evidence="1">
    <location>
        <begin position="1937"/>
        <end position="1965"/>
    </location>
</feature>
<accession>D3KH81</accession>
<sequence>MTHRANLTGDSITKQIQDLILTTAPSHTRHSSHRIGSDQSRSVRGKNRVENGMQQASTLEQEINMAILNSRESSSRRHKHARPHSKQSRVTTNPHSVPPLPRHAQSSQPARIQSSRVTHPLACAHIYPNSSLLSSAEASFTGAQSMQDPTEAMQRQIEALQREVQHLQLSNMISKSRLQPGEPSELETLQFVEPVPAPMPRLDQNVFSSVEKDLLGSYPASNLDLEYGLDTGLDGCVTEHPPKSIQLPSGPDDLVELADLYVKESSTLEDPIGGPHSIDVLSNVMPRHTSRTDLHKPPSISVSLSSTVSPTISTMSDLTFSEEQIKEEIAQRNTHLSRLVSTLEPKQYACPDPLEPQLQPINMTKPPDCYVADISKSLSAHGSVSPSTTEPPSVTLTEDLVHATASISPTLSPTLTTMATTMGTPSTSQTVKQDEQLVSPVIATTVTSIRKLLPSASEPFIVARRVEKLTTQSSDQQGHTIHAPAYSLQHSSKPSGEELVVLTNTTVEGQLSEVQTTEYPVSGPVLHPERPIPATTPEQSPDSSTSVVAMRFPQRPIPILMSTSLARPHSAQPTLNKTYRPLDTSSTSLTASRVARDRLPTSTASDIRAQSAYSVRKQLSQTLYSDHLPMKHVFFDPSSSVINEATVPVTRSAVFTSSLCSKEAPQDHSSLFHTTRSRVRENIPDIATTLLSITNLSLSPKTVSFYSLPRKKVESDGDLLNYNTCATYTEAYRLQSQGSQKPHEERLRGLPVVQFSTKKSIPITSGDLAAISVTKEPRTLRKQSKTSVWTHTRVSSQILSEAHLKNCPIAPELSSFEMHKNTSIERAESSASLSLNDTLQVKRPPPSRQAPHQQSNTTLSSFVREPTRHSSHIVDLTKSCTPAVPSSTFPSITKAPLPKQASTAKQSSNVFPDYRVHVHHALKSPSSPFDDFENEHLSTGSKADEHPINPEVINEISLKGATSMVDSQKTSYSLKSPLLDDPTIRRQYTPSFSANESYCSSTSETYYYSNKCDNNRVSEGRTPDKALDRESFIYTSETPDPNQDMLMSHPLDTCPYQQQDLPVASSDLLENMEVHRVTENGAPRLTVSSLDICTIQPQSASPKEPRDLSPAPCYFTEPEESMTIDPVSPAQAPIPSENGRADRDPSGSIITLSGLGSAISPFPSLENFKSPKVLAHTKRIRHTLEILNELQAELSPTTQLSATLPTERSQVDNMAEGSLVESISLSMSTTPLIKKMQQQLLGAKNLVSFVDMGQSDQSDTQGLHHNALVPVSADEHDDVAIVIAQNNRLLHNPHVQGRKSTGYEFYSSIEQGSAILLTNKGPYSSSTSMFRLDGCSTDFNYRPSLDRYMLLDQSHLPSATPSLMYDCANDASISGNRLDASEKYMHSGVNFAESSCIAGIEAQLTDLQLNIGPLNRPFPTLATGNQEGFDICNNLATYPSHPSAGGDTLDTSTFHSHTHPTYHELNAENYERLNASTGKIELRKPCHKEVLVLARQGVRSAEHSTCDPIFPSYPKLPTNPYSIVSEIKKPRQLTAIHNPRTADISASLSETSGSEEVQELTSSRVEGSTTSDAEDNTEHTEHTELTEPSMECTGSTTDHDTYSSDSVDSFTVVHDDEIIEKIYDLEREKNAYNIITEEKCKNAQYQHSVYLSAMSLLTDPSVCSLIDNISCETSIAEALHDTLRIGDTNKILSPICVPNFEPLSCLHLNEKSPSSASANDSHVDALHESITVKPNLLLSNICCEEDKHSLNADCRSPCQPELQATALLKHHLENQLSTRKSLECVAYSTHYVFREAGWPSASATGAINQLSKENDEATSSMNVQVLQNVISFLKDRWMMAEEDLMAQKLRSEKYVARQDLLLDELKAKIVDRRRVPELESALSQMHFKEHMILANNVEYYGEELERPRRWGFCGSQLPRRKKQADCMVVKIQPQLTKSRKSKTEAGKVSTRDAGEKKVCKDGSNGLRSKAVDKKARQRTKNNLLMGLFKPKDKEATTNMSVSHLNRDADSINPINISSPAVTEEPTPSGPKSTVEEMGACQDTQDTCAVLSTADRLLRDIWGGGTGLD</sequence>
<name>D3KH81_GIAIC</name>
<reference evidence="2 3" key="1">
    <citation type="journal article" date="2007" name="Science">
        <title>Genomic minimalism in the early diverging intestinal parasite Giardia lamblia.</title>
        <authorList>
            <person name="Morrison H.G."/>
            <person name="McArthur A.G."/>
            <person name="Gillin F.D."/>
            <person name="Aley S.B."/>
            <person name="Adam R.D."/>
            <person name="Olsen G.J."/>
            <person name="Best A.A."/>
            <person name="Cande W.Z."/>
            <person name="Chen F."/>
            <person name="Cipriano M.J."/>
            <person name="Davids B.J."/>
            <person name="Dawson S.C."/>
            <person name="Elmendorf H.G."/>
            <person name="Hehl A.B."/>
            <person name="Holder M.E."/>
            <person name="Huse S.M."/>
            <person name="Kim U.U."/>
            <person name="Lasek-Nesselquist E."/>
            <person name="Manning G."/>
            <person name="Nigam A."/>
            <person name="Nixon J.E."/>
            <person name="Palm D."/>
            <person name="Passamaneck N.E."/>
            <person name="Prabhu A."/>
            <person name="Reich C.I."/>
            <person name="Reiner D.S."/>
            <person name="Samuelson J."/>
            <person name="Svard S.G."/>
            <person name="Sogin M.L."/>
        </authorList>
    </citation>
    <scope>NUCLEOTIDE SEQUENCE [LARGE SCALE GENOMIC DNA]</scope>
    <source>
        <strain evidence="2 3">WB C6</strain>
    </source>
</reference>